<keyword evidence="3 6" id="KW-0808">Transferase</keyword>
<evidence type="ECO:0000256" key="2">
    <source>
        <dbReference type="ARBA" id="ARBA00022603"/>
    </source>
</evidence>
<accession>A0ABV8AZB2</accession>
<sequence>MDFQYMDMLALLGVGGAHPGGLHLTKQLLEEEKITNATNILDIGCGTGQTAAYITWDYNCSVTACDLNETMVEKANQRFERMDFPFRAKIENVEQLSFADKTFDFVLLESVAAFTDVSLSLTECCRVLKKNGVLLAVEMVKDPKLSQEDEEVIKRFYNFRSVMTESQWMEQLTKAGFSHITIVNGLDMGGEEHNLDFGIEFDLSPNINPSVFELLDEHERLTEQFRDLLGFRVFRCIR</sequence>
<name>A0ABV8AZB2_9BACI</name>
<proteinExistence type="predicted"/>
<evidence type="ECO:0000313" key="7">
    <source>
        <dbReference type="Proteomes" id="UP001595752"/>
    </source>
</evidence>
<evidence type="ECO:0000259" key="5">
    <source>
        <dbReference type="Pfam" id="PF08241"/>
    </source>
</evidence>
<reference evidence="7" key="1">
    <citation type="journal article" date="2019" name="Int. J. Syst. Evol. Microbiol.">
        <title>The Global Catalogue of Microorganisms (GCM) 10K type strain sequencing project: providing services to taxonomists for standard genome sequencing and annotation.</title>
        <authorList>
            <consortium name="The Broad Institute Genomics Platform"/>
            <consortium name="The Broad Institute Genome Sequencing Center for Infectious Disease"/>
            <person name="Wu L."/>
            <person name="Ma J."/>
        </authorList>
    </citation>
    <scope>NUCLEOTIDE SEQUENCE [LARGE SCALE GENOMIC DNA]</scope>
    <source>
        <strain evidence="7">CCUG 61889</strain>
    </source>
</reference>
<organism evidence="6 7">
    <name type="scientific">Bacillus songklensis</name>
    <dbReference type="NCBI Taxonomy" id="1069116"/>
    <lineage>
        <taxon>Bacteria</taxon>
        <taxon>Bacillati</taxon>
        <taxon>Bacillota</taxon>
        <taxon>Bacilli</taxon>
        <taxon>Bacillales</taxon>
        <taxon>Bacillaceae</taxon>
        <taxon>Bacillus</taxon>
    </lineage>
</organism>
<dbReference type="InterPro" id="IPR013216">
    <property type="entry name" value="Methyltransf_11"/>
</dbReference>
<dbReference type="EC" id="2.1.1.-" evidence="6"/>
<evidence type="ECO:0000256" key="4">
    <source>
        <dbReference type="ARBA" id="ARBA00025707"/>
    </source>
</evidence>
<gene>
    <name evidence="6" type="ORF">ACFOU2_01095</name>
</gene>
<dbReference type="Pfam" id="PF08241">
    <property type="entry name" value="Methyltransf_11"/>
    <property type="match status" value="1"/>
</dbReference>
<comment type="caution">
    <text evidence="6">The sequence shown here is derived from an EMBL/GenBank/DDBJ whole genome shotgun (WGS) entry which is preliminary data.</text>
</comment>
<dbReference type="GO" id="GO:0032259">
    <property type="term" value="P:methylation"/>
    <property type="evidence" value="ECO:0007669"/>
    <property type="project" value="UniProtKB-KW"/>
</dbReference>
<protein>
    <submittedName>
        <fullName evidence="6">Class I SAM-dependent methyltransferase</fullName>
        <ecNumber evidence="6">2.1.1.-</ecNumber>
    </submittedName>
</protein>
<dbReference type="InterPro" id="IPR029063">
    <property type="entry name" value="SAM-dependent_MTases_sf"/>
</dbReference>
<dbReference type="EMBL" id="JBHRZT010000007">
    <property type="protein sequence ID" value="MFC3882194.1"/>
    <property type="molecule type" value="Genomic_DNA"/>
</dbReference>
<dbReference type="SUPFAM" id="SSF53335">
    <property type="entry name" value="S-adenosyl-L-methionine-dependent methyltransferases"/>
    <property type="match status" value="1"/>
</dbReference>
<feature type="domain" description="Methyltransferase type 11" evidence="5">
    <location>
        <begin position="41"/>
        <end position="135"/>
    </location>
</feature>
<keyword evidence="7" id="KW-1185">Reference proteome</keyword>
<comment type="pathway">
    <text evidence="4">Phospholipid metabolism.</text>
</comment>
<comment type="pathway">
    <text evidence="1">Lipid metabolism.</text>
</comment>
<evidence type="ECO:0000256" key="3">
    <source>
        <dbReference type="ARBA" id="ARBA00022679"/>
    </source>
</evidence>
<dbReference type="Proteomes" id="UP001595752">
    <property type="component" value="Unassembled WGS sequence"/>
</dbReference>
<dbReference type="GO" id="GO:0008168">
    <property type="term" value="F:methyltransferase activity"/>
    <property type="evidence" value="ECO:0007669"/>
    <property type="project" value="UniProtKB-KW"/>
</dbReference>
<evidence type="ECO:0000313" key="6">
    <source>
        <dbReference type="EMBL" id="MFC3882194.1"/>
    </source>
</evidence>
<dbReference type="PANTHER" id="PTHR44307">
    <property type="entry name" value="PHOSPHOETHANOLAMINE METHYLTRANSFERASE"/>
    <property type="match status" value="1"/>
</dbReference>
<dbReference type="PANTHER" id="PTHR44307:SF2">
    <property type="entry name" value="PHOSPHOETHANOLAMINE METHYLTRANSFERASE ISOFORM X1"/>
    <property type="match status" value="1"/>
</dbReference>
<keyword evidence="2 6" id="KW-0489">Methyltransferase</keyword>
<dbReference type="RefSeq" id="WP_377911437.1">
    <property type="nucleotide sequence ID" value="NZ_JBHRZT010000007.1"/>
</dbReference>
<dbReference type="Gene3D" id="3.40.50.150">
    <property type="entry name" value="Vaccinia Virus protein VP39"/>
    <property type="match status" value="1"/>
</dbReference>
<dbReference type="CDD" id="cd02440">
    <property type="entry name" value="AdoMet_MTases"/>
    <property type="match status" value="1"/>
</dbReference>
<evidence type="ECO:0000256" key="1">
    <source>
        <dbReference type="ARBA" id="ARBA00005189"/>
    </source>
</evidence>